<dbReference type="InterPro" id="IPR032380">
    <property type="entry name" value="PNKP_ligase_dom"/>
</dbReference>
<proteinExistence type="predicted"/>
<dbReference type="GO" id="GO:0016791">
    <property type="term" value="F:phosphatase activity"/>
    <property type="evidence" value="ECO:0007669"/>
    <property type="project" value="TreeGrafter"/>
</dbReference>
<dbReference type="Gene3D" id="3.60.21.10">
    <property type="match status" value="1"/>
</dbReference>
<dbReference type="InterPro" id="IPR050126">
    <property type="entry name" value="Ap4A_hydrolase"/>
</dbReference>
<dbReference type="Proteomes" id="UP000197781">
    <property type="component" value="Chromosome"/>
</dbReference>
<dbReference type="InterPro" id="IPR029052">
    <property type="entry name" value="Metallo-depent_PP-like"/>
</dbReference>
<dbReference type="Pfam" id="PF00149">
    <property type="entry name" value="Metallophos"/>
    <property type="match status" value="1"/>
</dbReference>
<dbReference type="AlphaFoldDB" id="A0A220MF64"/>
<dbReference type="EMBL" id="CP018145">
    <property type="protein sequence ID" value="ASJ53661.1"/>
    <property type="molecule type" value="Genomic_DNA"/>
</dbReference>
<reference evidence="3 4" key="1">
    <citation type="submission" date="2016-11" db="EMBL/GenBank/DDBJ databases">
        <authorList>
            <person name="Jaros S."/>
            <person name="Januszkiewicz K."/>
            <person name="Wedrychowicz H."/>
        </authorList>
    </citation>
    <scope>NUCLEOTIDE SEQUENCE [LARGE SCALE GENOMIC DNA]</scope>
    <source>
        <strain evidence="3 4">NF2</strain>
    </source>
</reference>
<dbReference type="KEGG" id="bfm:BP422_08885"/>
<dbReference type="SUPFAM" id="SSF56091">
    <property type="entry name" value="DNA ligase/mRNA capping enzyme, catalytic domain"/>
    <property type="match status" value="1"/>
</dbReference>
<feature type="domain" description="Calcineurin-like phosphoesterase" evidence="1">
    <location>
        <begin position="212"/>
        <end position="332"/>
    </location>
</feature>
<feature type="domain" description="Polynucleotide kinase-phosphatase ligase" evidence="2">
    <location>
        <begin position="482"/>
        <end position="823"/>
    </location>
</feature>
<dbReference type="Gene3D" id="3.30.470.30">
    <property type="entry name" value="DNA ligase/mRNA capping enzyme"/>
    <property type="match status" value="2"/>
</dbReference>
<dbReference type="InterPro" id="IPR004843">
    <property type="entry name" value="Calcineurin-like_PHP"/>
</dbReference>
<dbReference type="SUPFAM" id="SSF56300">
    <property type="entry name" value="Metallo-dependent phosphatases"/>
    <property type="match status" value="1"/>
</dbReference>
<dbReference type="Pfam" id="PF16542">
    <property type="entry name" value="PNKP_ligase"/>
    <property type="match status" value="1"/>
</dbReference>
<evidence type="ECO:0000313" key="4">
    <source>
        <dbReference type="Proteomes" id="UP000197781"/>
    </source>
</evidence>
<name>A0A220MF64_9BACL</name>
<dbReference type="PANTHER" id="PTHR42850:SF4">
    <property type="entry name" value="ZINC-DEPENDENT ENDOPOLYPHOSPHATASE"/>
    <property type="match status" value="1"/>
</dbReference>
<organism evidence="3 4">
    <name type="scientific">Brevibacillus formosus</name>
    <dbReference type="NCBI Taxonomy" id="54913"/>
    <lineage>
        <taxon>Bacteria</taxon>
        <taxon>Bacillati</taxon>
        <taxon>Bacillota</taxon>
        <taxon>Bacilli</taxon>
        <taxon>Bacillales</taxon>
        <taxon>Paenibacillaceae</taxon>
        <taxon>Brevibacillus</taxon>
    </lineage>
</organism>
<dbReference type="PANTHER" id="PTHR42850">
    <property type="entry name" value="METALLOPHOSPHOESTERASE"/>
    <property type="match status" value="1"/>
</dbReference>
<dbReference type="SUPFAM" id="SSF52540">
    <property type="entry name" value="P-loop containing nucleoside triphosphate hydrolases"/>
    <property type="match status" value="1"/>
</dbReference>
<dbReference type="InterPro" id="IPR027417">
    <property type="entry name" value="P-loop_NTPase"/>
</dbReference>
<protein>
    <submittedName>
        <fullName evidence="3">Metallophosphoesterase</fullName>
    </submittedName>
</protein>
<evidence type="ECO:0000313" key="3">
    <source>
        <dbReference type="EMBL" id="ASJ53661.1"/>
    </source>
</evidence>
<dbReference type="GO" id="GO:0005737">
    <property type="term" value="C:cytoplasm"/>
    <property type="evidence" value="ECO:0007669"/>
    <property type="project" value="TreeGrafter"/>
</dbReference>
<gene>
    <name evidence="3" type="ORF">BP422_08885</name>
</gene>
<dbReference type="Pfam" id="PF13671">
    <property type="entry name" value="AAA_33"/>
    <property type="match status" value="1"/>
</dbReference>
<evidence type="ECO:0000259" key="1">
    <source>
        <dbReference type="Pfam" id="PF00149"/>
    </source>
</evidence>
<dbReference type="RefSeq" id="WP_088907456.1">
    <property type="nucleotide sequence ID" value="NZ_CP018145.1"/>
</dbReference>
<evidence type="ECO:0000259" key="2">
    <source>
        <dbReference type="Pfam" id="PF16542"/>
    </source>
</evidence>
<dbReference type="Gene3D" id="3.40.50.300">
    <property type="entry name" value="P-loop containing nucleotide triphosphate hydrolases"/>
    <property type="match status" value="1"/>
</dbReference>
<accession>A0A220MF64</accession>
<sequence length="861" mass="100696">MLLKTQVHTIFMLVGPTECGKTTFAKEVLMPRLSFEDEQKNVKTNVQYISSDSIRQELLGYDYDKYDQVMLEASEQAFQLLFEKLRLVTSFPINAEFVVVDTTGLAEDFRSKVRDIAAENNYPLEVILFDYRNREDYYASERSKKLITNHILRLKQEVLRALSKEGYHNIHRIRHKDFYVLADGVANPRYEVVIENKDAYLATILPKDQTYIIIGDIHECVHELKGLLQTYGFKVEDNRLISTDKVQHTKIIVAGDWIDKGAQTREIIEFLYENQEHFLFVLGNHENFVYKYLRKELKGVDPQLLDTYFDSIHVLEKEADLTKMFNHLYTLAQPFYRSNALTGPSYYVTHAPCKKKYIGKLDANSMRRQRNFRIDRTASLEEQLAFLTVEAVNNHPYHIFGHIAAQKTFRLKNKLHLDTGCVHGYALTSVVIAHKPFFKSFQSKHRVMTDELPILFHAEKQVSMGDLEEEELRRLRYCSKNKVNFISGTMPPADKDEATQELESLKAGLDYFASRGVHQVVLQPKYMGSRCNLYLHHDRDKCFAISRNGYAINQVDLTPIYDKLHTRFRTYMEQNEIAMLILDGELLPWSAVGKGLIEKQFKPIESALRSEFAFLQEHGFEEALHQLIHSYDESGFEKDQFHLSKSALTEKFGSSLYQNYKYVREIKESYVPVDKLLEAYHIYQKQMELYGGEGELAYKPFTILKTVYLNGDEQLPDWKTSDMYRFVNDDHFLTIDLSEPNAYEEAARYFSTITLENKMEGIVIKPDLINQKVVPAMKVRNPEYLSIIYGYDYRFPHKYRKLFNQKNITQKIKTSMQEHRLGEWMLGFKFEDISPENTEYQQVVATMLFEVAKEKEIDPRL</sequence>